<dbReference type="InterPro" id="IPR002505">
    <property type="entry name" value="PTA_PTB"/>
</dbReference>
<dbReference type="EMBL" id="VSSQ01003661">
    <property type="protein sequence ID" value="MPM21765.1"/>
    <property type="molecule type" value="Genomic_DNA"/>
</dbReference>
<sequence length="321" mass="34914">MMSYESFRHTTSLTNQVQPMKQSISALTHDQYSVRPVVAVAAAQDAVVLSALRTAVDRGLCHALLIGDKAEITAIAKRSDIPISDMELYQCSDPVDCCRHAVRFVRKQRAQAVMKGLVSTASMLREVVNAETGLRESELLSYVSVFELPGFDRLIYLTDPAMNMYPDVTAKKHIIENAVKVAGVLGAKKPVVGCLCAVETVNPKMQCTLDAAELVRKNREGELPDCIVTGPLALDNCLFREAAIHKGIEDPNAGKTDILLAPEIETGNALYKSFAFVMKATCAGVIVGASAPVILTSRADREETKLNSIALAMRIAYERMN</sequence>
<dbReference type="AlphaFoldDB" id="A0A644XZS8"/>
<name>A0A644XZS8_9ZZZZ</name>
<organism evidence="5">
    <name type="scientific">bioreactor metagenome</name>
    <dbReference type="NCBI Taxonomy" id="1076179"/>
    <lineage>
        <taxon>unclassified sequences</taxon>
        <taxon>metagenomes</taxon>
        <taxon>ecological metagenomes</taxon>
    </lineage>
</organism>
<protein>
    <submittedName>
        <fullName evidence="5">Phosphate acetyltransferase</fullName>
        <ecNumber evidence="5">2.3.1.8</ecNumber>
    </submittedName>
</protein>
<dbReference type="PANTHER" id="PTHR43356">
    <property type="entry name" value="PHOSPHATE ACETYLTRANSFERASE"/>
    <property type="match status" value="1"/>
</dbReference>
<feature type="domain" description="Phosphate acetyl/butaryl transferase" evidence="4">
    <location>
        <begin position="99"/>
        <end position="312"/>
    </location>
</feature>
<reference evidence="5" key="1">
    <citation type="submission" date="2019-08" db="EMBL/GenBank/DDBJ databases">
        <authorList>
            <person name="Kucharzyk K."/>
            <person name="Murdoch R.W."/>
            <person name="Higgins S."/>
            <person name="Loffler F."/>
        </authorList>
    </citation>
    <scope>NUCLEOTIDE SEQUENCE</scope>
</reference>
<evidence type="ECO:0000259" key="4">
    <source>
        <dbReference type="Pfam" id="PF01515"/>
    </source>
</evidence>
<dbReference type="EC" id="2.3.1.8" evidence="5"/>
<dbReference type="SUPFAM" id="SSF53659">
    <property type="entry name" value="Isocitrate/Isopropylmalate dehydrogenase-like"/>
    <property type="match status" value="1"/>
</dbReference>
<dbReference type="GO" id="GO:0008959">
    <property type="term" value="F:phosphate acetyltransferase activity"/>
    <property type="evidence" value="ECO:0007669"/>
    <property type="project" value="UniProtKB-EC"/>
</dbReference>
<keyword evidence="3 5" id="KW-0012">Acyltransferase</keyword>
<dbReference type="InterPro" id="IPR050500">
    <property type="entry name" value="Phos_Acetyltrans/Butyryltrans"/>
</dbReference>
<dbReference type="InterPro" id="IPR012147">
    <property type="entry name" value="P_Ac_Bu_trans"/>
</dbReference>
<proteinExistence type="inferred from homology"/>
<evidence type="ECO:0000256" key="3">
    <source>
        <dbReference type="ARBA" id="ARBA00023315"/>
    </source>
</evidence>
<dbReference type="Gene3D" id="3.40.718.10">
    <property type="entry name" value="Isopropylmalate Dehydrogenase"/>
    <property type="match status" value="1"/>
</dbReference>
<evidence type="ECO:0000256" key="2">
    <source>
        <dbReference type="ARBA" id="ARBA00022679"/>
    </source>
</evidence>
<evidence type="ECO:0000256" key="1">
    <source>
        <dbReference type="ARBA" id="ARBA00005656"/>
    </source>
</evidence>
<dbReference type="PANTHER" id="PTHR43356:SF2">
    <property type="entry name" value="PHOSPHATE ACETYLTRANSFERASE"/>
    <property type="match status" value="1"/>
</dbReference>
<gene>
    <name evidence="5" type="primary">pta_27</name>
    <name evidence="5" type="ORF">SDC9_68210</name>
</gene>
<comment type="caution">
    <text evidence="5">The sequence shown here is derived from an EMBL/GenBank/DDBJ whole genome shotgun (WGS) entry which is preliminary data.</text>
</comment>
<comment type="similarity">
    <text evidence="1">Belongs to the phosphate acetyltransferase and butyryltransferase family.</text>
</comment>
<accession>A0A644XZS8</accession>
<keyword evidence="2 5" id="KW-0808">Transferase</keyword>
<dbReference type="PIRSF" id="PIRSF000428">
    <property type="entry name" value="P_Ac_trans"/>
    <property type="match status" value="1"/>
</dbReference>
<dbReference type="Pfam" id="PF01515">
    <property type="entry name" value="PTA_PTB"/>
    <property type="match status" value="1"/>
</dbReference>
<evidence type="ECO:0000313" key="5">
    <source>
        <dbReference type="EMBL" id="MPM21765.1"/>
    </source>
</evidence>